<reference evidence="13" key="1">
    <citation type="journal article" date="2012" name="Proc. Natl. Acad. Sci. U.S.A.">
        <title>Antigenic diversity is generated by distinct evolutionary mechanisms in African trypanosome species.</title>
        <authorList>
            <person name="Jackson A.P."/>
            <person name="Berry A."/>
            <person name="Aslett M."/>
            <person name="Allison H.C."/>
            <person name="Burton P."/>
            <person name="Vavrova-Anderson J."/>
            <person name="Brown R."/>
            <person name="Browne H."/>
            <person name="Corton N."/>
            <person name="Hauser H."/>
            <person name="Gamble J."/>
            <person name="Gilderthorp R."/>
            <person name="Marcello L."/>
            <person name="McQuillan J."/>
            <person name="Otto T.D."/>
            <person name="Quail M.A."/>
            <person name="Sanders M.J."/>
            <person name="van Tonder A."/>
            <person name="Ginger M.L."/>
            <person name="Field M.C."/>
            <person name="Barry J.D."/>
            <person name="Hertz-Fowler C."/>
            <person name="Berriman M."/>
        </authorList>
    </citation>
    <scope>NUCLEOTIDE SEQUENCE</scope>
    <source>
        <strain evidence="13">IL3000</strain>
    </source>
</reference>
<evidence type="ECO:0000256" key="6">
    <source>
        <dbReference type="ARBA" id="ARBA00038999"/>
    </source>
</evidence>
<dbReference type="InterPro" id="IPR017441">
    <property type="entry name" value="Protein_kinase_ATP_BS"/>
</dbReference>
<evidence type="ECO:0000256" key="3">
    <source>
        <dbReference type="ARBA" id="ARBA00022777"/>
    </source>
</evidence>
<keyword evidence="1" id="KW-0808">Transferase</keyword>
<dbReference type="CDD" id="cd06623">
    <property type="entry name" value="PKc_MAPKK_plant_like"/>
    <property type="match status" value="1"/>
</dbReference>
<evidence type="ECO:0000256" key="10">
    <source>
        <dbReference type="PROSITE-ProRule" id="PRU10141"/>
    </source>
</evidence>
<proteinExistence type="inferred from homology"/>
<dbReference type="PROSITE" id="PS00108">
    <property type="entry name" value="PROTEIN_KINASE_ST"/>
    <property type="match status" value="1"/>
</dbReference>
<dbReference type="Gene3D" id="3.30.200.20">
    <property type="entry name" value="Phosphorylase Kinase, domain 1"/>
    <property type="match status" value="1"/>
</dbReference>
<organism evidence="13">
    <name type="scientific">Trypanosoma congolense (strain IL3000)</name>
    <dbReference type="NCBI Taxonomy" id="1068625"/>
    <lineage>
        <taxon>Eukaryota</taxon>
        <taxon>Discoba</taxon>
        <taxon>Euglenozoa</taxon>
        <taxon>Kinetoplastea</taxon>
        <taxon>Metakinetoplastina</taxon>
        <taxon>Trypanosomatida</taxon>
        <taxon>Trypanosomatidae</taxon>
        <taxon>Trypanosoma</taxon>
        <taxon>Nannomonas</taxon>
    </lineage>
</organism>
<evidence type="ECO:0000259" key="12">
    <source>
        <dbReference type="PROSITE" id="PS50011"/>
    </source>
</evidence>
<dbReference type="InterPro" id="IPR011009">
    <property type="entry name" value="Kinase-like_dom_sf"/>
</dbReference>
<dbReference type="GO" id="GO:0005524">
    <property type="term" value="F:ATP binding"/>
    <property type="evidence" value="ECO:0007669"/>
    <property type="project" value="UniProtKB-UniRule"/>
</dbReference>
<comment type="catalytic activity">
    <reaction evidence="8">
        <text>L-threonyl-[protein] + ATP = O-phospho-L-threonyl-[protein] + ADP + H(+)</text>
        <dbReference type="Rhea" id="RHEA:46608"/>
        <dbReference type="Rhea" id="RHEA-COMP:11060"/>
        <dbReference type="Rhea" id="RHEA-COMP:11605"/>
        <dbReference type="ChEBI" id="CHEBI:15378"/>
        <dbReference type="ChEBI" id="CHEBI:30013"/>
        <dbReference type="ChEBI" id="CHEBI:30616"/>
        <dbReference type="ChEBI" id="CHEBI:61977"/>
        <dbReference type="ChEBI" id="CHEBI:456216"/>
        <dbReference type="EC" id="2.7.12.2"/>
    </reaction>
</comment>
<dbReference type="PANTHER" id="PTHR48013">
    <property type="entry name" value="DUAL SPECIFICITY MITOGEN-ACTIVATED PROTEIN KINASE KINASE 5-RELATED"/>
    <property type="match status" value="1"/>
</dbReference>
<dbReference type="AlphaFoldDB" id="G0UWB2"/>
<feature type="domain" description="Protein kinase" evidence="12">
    <location>
        <begin position="55"/>
        <end position="315"/>
    </location>
</feature>
<evidence type="ECO:0000256" key="4">
    <source>
        <dbReference type="ARBA" id="ARBA00022840"/>
    </source>
</evidence>
<dbReference type="GO" id="GO:0004708">
    <property type="term" value="F:MAP kinase kinase activity"/>
    <property type="evidence" value="ECO:0007669"/>
    <property type="project" value="UniProtKB-EC"/>
</dbReference>
<dbReference type="FunFam" id="1.10.510.10:FF:000744">
    <property type="entry name" value="Putative mitogen activated protein kinase"/>
    <property type="match status" value="1"/>
</dbReference>
<dbReference type="GO" id="GO:0004674">
    <property type="term" value="F:protein serine/threonine kinase activity"/>
    <property type="evidence" value="ECO:0007669"/>
    <property type="project" value="UniProtKB-KW"/>
</dbReference>
<dbReference type="EMBL" id="HE575323">
    <property type="protein sequence ID" value="CCC93678.1"/>
    <property type="molecule type" value="Genomic_DNA"/>
</dbReference>
<dbReference type="EC" id="2.7.12.2" evidence="6"/>
<evidence type="ECO:0000256" key="9">
    <source>
        <dbReference type="ARBA" id="ARBA00051693"/>
    </source>
</evidence>
<dbReference type="Pfam" id="PF00069">
    <property type="entry name" value="Pkinase"/>
    <property type="match status" value="1"/>
</dbReference>
<keyword evidence="4 10" id="KW-0067">ATP-binding</keyword>
<dbReference type="VEuPathDB" id="TriTrypDB:TcIL3000_10_4410"/>
<dbReference type="InterPro" id="IPR000719">
    <property type="entry name" value="Prot_kinase_dom"/>
</dbReference>
<evidence type="ECO:0000256" key="2">
    <source>
        <dbReference type="ARBA" id="ARBA00022741"/>
    </source>
</evidence>
<evidence type="ECO:0000256" key="11">
    <source>
        <dbReference type="RuleBase" id="RU000304"/>
    </source>
</evidence>
<dbReference type="Gene3D" id="1.10.510.10">
    <property type="entry name" value="Transferase(Phosphotransferase) domain 1"/>
    <property type="match status" value="1"/>
</dbReference>
<gene>
    <name evidence="13" type="ORF">TCIL3000_10_4410</name>
</gene>
<sequence length="377" mass="41663">MAGLKINLDALESDGEDIVDTLQEGVRLGGLTVSTEGLTTSMGQKYVLSPDDVLVNNDKFLGRGSSGSVRQATHRKTGREIALKEIKLSGHAHLMEIRRELETLHRGGRPSPYLVDFYGAYCYEGSVFIAMECMDGSLDSVSGCVPADVLECITRSILRGMLYLHKDRHLIHRDIKPSNILYSLDGSVKFSDFGASSCLEYTRENALSFIGTLTYMSPERLKGEPYSFSADVWSLGLVVAELALGKCPFIDRLSRTNGSTEGRFWVLLQHLSGDWPVITLPSSMSSSMADFITACTQKEPSKRPTCEELCRHPFVALGEEESDKEIIRQWLSTVKTKAEMDGSRRLFGVCPVLQAMCDSGATDEPLNLDEELSRLVQ</sequence>
<keyword evidence="3 13" id="KW-0418">Kinase</keyword>
<dbReference type="PANTHER" id="PTHR48013:SF9">
    <property type="entry name" value="DUAL SPECIFICITY MITOGEN-ACTIVATED PROTEIN KINASE KINASE 5"/>
    <property type="match status" value="1"/>
</dbReference>
<keyword evidence="11" id="KW-0723">Serine/threonine-protein kinase</keyword>
<dbReference type="PROSITE" id="PS00107">
    <property type="entry name" value="PROTEIN_KINASE_ATP"/>
    <property type="match status" value="1"/>
</dbReference>
<evidence type="ECO:0000313" key="13">
    <source>
        <dbReference type="EMBL" id="CCC93678.1"/>
    </source>
</evidence>
<dbReference type="SUPFAM" id="SSF56112">
    <property type="entry name" value="Protein kinase-like (PK-like)"/>
    <property type="match status" value="1"/>
</dbReference>
<evidence type="ECO:0000256" key="5">
    <source>
        <dbReference type="ARBA" id="ARBA00038035"/>
    </source>
</evidence>
<dbReference type="SMART" id="SM00220">
    <property type="entry name" value="S_TKc"/>
    <property type="match status" value="1"/>
</dbReference>
<dbReference type="PROSITE" id="PS50011">
    <property type="entry name" value="PROTEIN_KINASE_DOM"/>
    <property type="match status" value="1"/>
</dbReference>
<feature type="binding site" evidence="10">
    <location>
        <position position="84"/>
    </location>
    <ligand>
        <name>ATP</name>
        <dbReference type="ChEBI" id="CHEBI:30616"/>
    </ligand>
</feature>
<evidence type="ECO:0000256" key="8">
    <source>
        <dbReference type="ARBA" id="ARBA00049299"/>
    </source>
</evidence>
<dbReference type="InterPro" id="IPR008271">
    <property type="entry name" value="Ser/Thr_kinase_AS"/>
</dbReference>
<protein>
    <recommendedName>
        <fullName evidence="6">mitogen-activated protein kinase kinase</fullName>
        <ecNumber evidence="6">2.7.12.2</ecNumber>
    </recommendedName>
</protein>
<accession>G0UWB2</accession>
<evidence type="ECO:0000256" key="1">
    <source>
        <dbReference type="ARBA" id="ARBA00022679"/>
    </source>
</evidence>
<keyword evidence="2 10" id="KW-0547">Nucleotide-binding</keyword>
<comment type="catalytic activity">
    <reaction evidence="7">
        <text>L-seryl-[protein] + ATP = O-phospho-L-seryl-[protein] + ADP + H(+)</text>
        <dbReference type="Rhea" id="RHEA:17989"/>
        <dbReference type="Rhea" id="RHEA-COMP:9863"/>
        <dbReference type="Rhea" id="RHEA-COMP:11604"/>
        <dbReference type="ChEBI" id="CHEBI:15378"/>
        <dbReference type="ChEBI" id="CHEBI:29999"/>
        <dbReference type="ChEBI" id="CHEBI:30616"/>
        <dbReference type="ChEBI" id="CHEBI:83421"/>
        <dbReference type="ChEBI" id="CHEBI:456216"/>
        <dbReference type="EC" id="2.7.12.2"/>
    </reaction>
</comment>
<name>G0UWB2_TRYCI</name>
<comment type="similarity">
    <text evidence="5">Belongs to the protein kinase superfamily. STE Ser/Thr protein kinase family. MAP kinase kinase subfamily.</text>
</comment>
<evidence type="ECO:0000256" key="7">
    <source>
        <dbReference type="ARBA" id="ARBA00049014"/>
    </source>
</evidence>
<comment type="catalytic activity">
    <reaction evidence="9">
        <text>L-tyrosyl-[protein] + ATP = O-phospho-L-tyrosyl-[protein] + ADP + H(+)</text>
        <dbReference type="Rhea" id="RHEA:10596"/>
        <dbReference type="Rhea" id="RHEA-COMP:10136"/>
        <dbReference type="Rhea" id="RHEA-COMP:20101"/>
        <dbReference type="ChEBI" id="CHEBI:15378"/>
        <dbReference type="ChEBI" id="CHEBI:30616"/>
        <dbReference type="ChEBI" id="CHEBI:46858"/>
        <dbReference type="ChEBI" id="CHEBI:61978"/>
        <dbReference type="ChEBI" id="CHEBI:456216"/>
        <dbReference type="EC" id="2.7.12.2"/>
    </reaction>
</comment>